<evidence type="ECO:0000313" key="4">
    <source>
        <dbReference type="Proteomes" id="UP000030746"/>
    </source>
</evidence>
<organism evidence="3 4">
    <name type="scientific">Lottia gigantea</name>
    <name type="common">Giant owl limpet</name>
    <dbReference type="NCBI Taxonomy" id="225164"/>
    <lineage>
        <taxon>Eukaryota</taxon>
        <taxon>Metazoa</taxon>
        <taxon>Spiralia</taxon>
        <taxon>Lophotrochozoa</taxon>
        <taxon>Mollusca</taxon>
        <taxon>Gastropoda</taxon>
        <taxon>Patellogastropoda</taxon>
        <taxon>Lottioidea</taxon>
        <taxon>Lottiidae</taxon>
        <taxon>Lottia</taxon>
    </lineage>
</organism>
<dbReference type="InterPro" id="IPR001245">
    <property type="entry name" value="Ser-Thr/Tyr_kinase_cat_dom"/>
</dbReference>
<sequence>ISDFGLARKVGEDYSYTSRSKRPLPILWMAPEAIFNDRTSNKSDVWSYGILFWEMITLGSRPYPGKSGPQVLEMLKQGERLDNPSHSTSEM</sequence>
<dbReference type="InterPro" id="IPR011009">
    <property type="entry name" value="Kinase-like_dom_sf"/>
</dbReference>
<dbReference type="PANTHER" id="PTHR24416">
    <property type="entry name" value="TYROSINE-PROTEIN KINASE RECEPTOR"/>
    <property type="match status" value="1"/>
</dbReference>
<dbReference type="KEGG" id="lgi:LOTGIDRAFT_147933"/>
<evidence type="ECO:0000256" key="1">
    <source>
        <dbReference type="SAM" id="MobiDB-lite"/>
    </source>
</evidence>
<dbReference type="GO" id="GO:0005524">
    <property type="term" value="F:ATP binding"/>
    <property type="evidence" value="ECO:0007669"/>
    <property type="project" value="InterPro"/>
</dbReference>
<dbReference type="InterPro" id="IPR020635">
    <property type="entry name" value="Tyr_kinase_cat_dom"/>
</dbReference>
<dbReference type="SMART" id="SM00219">
    <property type="entry name" value="TyrKc"/>
    <property type="match status" value="1"/>
</dbReference>
<dbReference type="InterPro" id="IPR050122">
    <property type="entry name" value="RTK"/>
</dbReference>
<dbReference type="GO" id="GO:0004714">
    <property type="term" value="F:transmembrane receptor protein tyrosine kinase activity"/>
    <property type="evidence" value="ECO:0007669"/>
    <property type="project" value="TreeGrafter"/>
</dbReference>
<accession>V4A632</accession>
<feature type="non-terminal residue" evidence="3">
    <location>
        <position position="1"/>
    </location>
</feature>
<dbReference type="OMA" id="HEMCRIA"/>
<protein>
    <recommendedName>
        <fullName evidence="2">Protein kinase domain-containing protein</fullName>
    </recommendedName>
</protein>
<dbReference type="HOGENOM" id="CLU_000288_7_40_1"/>
<gene>
    <name evidence="3" type="ORF">LOTGIDRAFT_147933</name>
</gene>
<dbReference type="CTD" id="20235320"/>
<reference evidence="3 4" key="1">
    <citation type="journal article" date="2013" name="Nature">
        <title>Insights into bilaterian evolution from three spiralian genomes.</title>
        <authorList>
            <person name="Simakov O."/>
            <person name="Marletaz F."/>
            <person name="Cho S.J."/>
            <person name="Edsinger-Gonzales E."/>
            <person name="Havlak P."/>
            <person name="Hellsten U."/>
            <person name="Kuo D.H."/>
            <person name="Larsson T."/>
            <person name="Lv J."/>
            <person name="Arendt D."/>
            <person name="Savage R."/>
            <person name="Osoegawa K."/>
            <person name="de Jong P."/>
            <person name="Grimwood J."/>
            <person name="Chapman J.A."/>
            <person name="Shapiro H."/>
            <person name="Aerts A."/>
            <person name="Otillar R.P."/>
            <person name="Terry A.Y."/>
            <person name="Boore J.L."/>
            <person name="Grigoriev I.V."/>
            <person name="Lindberg D.R."/>
            <person name="Seaver E.C."/>
            <person name="Weisblat D.A."/>
            <person name="Putnam N.H."/>
            <person name="Rokhsar D.S."/>
        </authorList>
    </citation>
    <scope>NUCLEOTIDE SEQUENCE [LARGE SCALE GENOMIC DNA]</scope>
</reference>
<evidence type="ECO:0000313" key="3">
    <source>
        <dbReference type="EMBL" id="ESO88746.1"/>
    </source>
</evidence>
<dbReference type="RefSeq" id="XP_009060566.1">
    <property type="nucleotide sequence ID" value="XM_009062318.1"/>
</dbReference>
<dbReference type="GeneID" id="20235320"/>
<keyword evidence="4" id="KW-1185">Reference proteome</keyword>
<dbReference type="Pfam" id="PF07714">
    <property type="entry name" value="PK_Tyr_Ser-Thr"/>
    <property type="match status" value="1"/>
</dbReference>
<name>V4A632_LOTGI</name>
<dbReference type="InterPro" id="IPR000719">
    <property type="entry name" value="Prot_kinase_dom"/>
</dbReference>
<dbReference type="PROSITE" id="PS50011">
    <property type="entry name" value="PROTEIN_KINASE_DOM"/>
    <property type="match status" value="1"/>
</dbReference>
<dbReference type="Gene3D" id="1.10.510.10">
    <property type="entry name" value="Transferase(Phosphotransferase) domain 1"/>
    <property type="match status" value="1"/>
</dbReference>
<dbReference type="EMBL" id="KB202625">
    <property type="protein sequence ID" value="ESO88746.1"/>
    <property type="molecule type" value="Genomic_DNA"/>
</dbReference>
<dbReference type="STRING" id="225164.V4A632"/>
<dbReference type="AlphaFoldDB" id="V4A632"/>
<dbReference type="Proteomes" id="UP000030746">
    <property type="component" value="Unassembled WGS sequence"/>
</dbReference>
<dbReference type="GO" id="GO:0005886">
    <property type="term" value="C:plasma membrane"/>
    <property type="evidence" value="ECO:0007669"/>
    <property type="project" value="TreeGrafter"/>
</dbReference>
<dbReference type="GO" id="GO:0043235">
    <property type="term" value="C:receptor complex"/>
    <property type="evidence" value="ECO:0007669"/>
    <property type="project" value="TreeGrafter"/>
</dbReference>
<proteinExistence type="predicted"/>
<feature type="domain" description="Protein kinase" evidence="2">
    <location>
        <begin position="1"/>
        <end position="91"/>
    </location>
</feature>
<dbReference type="OrthoDB" id="98077at2759"/>
<dbReference type="GO" id="GO:0007169">
    <property type="term" value="P:cell surface receptor protein tyrosine kinase signaling pathway"/>
    <property type="evidence" value="ECO:0007669"/>
    <property type="project" value="TreeGrafter"/>
</dbReference>
<evidence type="ECO:0000259" key="2">
    <source>
        <dbReference type="PROSITE" id="PS50011"/>
    </source>
</evidence>
<feature type="region of interest" description="Disordered" evidence="1">
    <location>
        <begin position="67"/>
        <end position="91"/>
    </location>
</feature>
<dbReference type="PRINTS" id="PR00109">
    <property type="entry name" value="TYRKINASE"/>
</dbReference>
<dbReference type="PANTHER" id="PTHR24416:SF611">
    <property type="entry name" value="TYROSINE-PROTEIN KINASE TRANSMEMBRANE RECEPTOR ROR"/>
    <property type="match status" value="1"/>
</dbReference>
<dbReference type="SUPFAM" id="SSF56112">
    <property type="entry name" value="Protein kinase-like (PK-like)"/>
    <property type="match status" value="1"/>
</dbReference>